<dbReference type="AlphaFoldDB" id="A0A2S3U8B6"/>
<dbReference type="EMBL" id="NKCZ01000082">
    <property type="protein sequence ID" value="POD87142.1"/>
    <property type="molecule type" value="Genomic_DNA"/>
</dbReference>
<dbReference type="InterPro" id="IPR023198">
    <property type="entry name" value="PGP-like_dom2"/>
</dbReference>
<gene>
    <name evidence="1" type="ORF">S101258_00973</name>
</gene>
<sequence length="54" mass="6483">MAEYTLQFEKNMNSLDYFEGIEKMLTGLLEMDTRLGVVTSKDRNQFEKETQRFR</sequence>
<proteinExistence type="predicted"/>
<dbReference type="Proteomes" id="UP000236990">
    <property type="component" value="Unassembled WGS sequence"/>
</dbReference>
<name>A0A2S3U8B6_LACPN</name>
<dbReference type="Gene3D" id="3.40.50.1000">
    <property type="entry name" value="HAD superfamily/HAD-like"/>
    <property type="match status" value="1"/>
</dbReference>
<comment type="caution">
    <text evidence="1">The sequence shown here is derived from an EMBL/GenBank/DDBJ whole genome shotgun (WGS) entry which is preliminary data.</text>
</comment>
<dbReference type="Gene3D" id="1.10.150.240">
    <property type="entry name" value="Putative phosphatase, domain 2"/>
    <property type="match status" value="1"/>
</dbReference>
<dbReference type="InterPro" id="IPR041492">
    <property type="entry name" value="HAD_2"/>
</dbReference>
<reference evidence="1 2" key="1">
    <citation type="submission" date="2017-06" db="EMBL/GenBank/DDBJ databases">
        <title>Genome sequence of Lactobacillus plantarum subsp. plantarum strain SRCM101258.</title>
        <authorList>
            <person name="Cho S.H."/>
        </authorList>
    </citation>
    <scope>NUCLEOTIDE SEQUENCE [LARGE SCALE GENOMIC DNA]</scope>
    <source>
        <strain evidence="1 2">SRCM101258</strain>
    </source>
</reference>
<accession>A0A2S3U8B6</accession>
<evidence type="ECO:0000313" key="1">
    <source>
        <dbReference type="EMBL" id="POD87142.1"/>
    </source>
</evidence>
<dbReference type="InterPro" id="IPR023214">
    <property type="entry name" value="HAD_sf"/>
</dbReference>
<evidence type="ECO:0000313" key="2">
    <source>
        <dbReference type="Proteomes" id="UP000236990"/>
    </source>
</evidence>
<protein>
    <submittedName>
        <fullName evidence="1">Uncharacterized protein</fullName>
    </submittedName>
</protein>
<organism evidence="1 2">
    <name type="scientific">Lactiplantibacillus plantarum subsp. plantarum</name>
    <dbReference type="NCBI Taxonomy" id="337330"/>
    <lineage>
        <taxon>Bacteria</taxon>
        <taxon>Bacillati</taxon>
        <taxon>Bacillota</taxon>
        <taxon>Bacilli</taxon>
        <taxon>Lactobacillales</taxon>
        <taxon>Lactobacillaceae</taxon>
        <taxon>Lactiplantibacillus</taxon>
    </lineage>
</organism>
<dbReference type="Pfam" id="PF13419">
    <property type="entry name" value="HAD_2"/>
    <property type="match status" value="1"/>
</dbReference>